<dbReference type="EMBL" id="MGEF01000008">
    <property type="protein sequence ID" value="OGL79453.1"/>
    <property type="molecule type" value="Genomic_DNA"/>
</dbReference>
<gene>
    <name evidence="2" type="ORF">A3J43_02055</name>
</gene>
<protein>
    <submittedName>
        <fullName evidence="2">Uncharacterized protein</fullName>
    </submittedName>
</protein>
<reference evidence="2 3" key="1">
    <citation type="journal article" date="2016" name="Nat. Commun.">
        <title>Thousands of microbial genomes shed light on interconnected biogeochemical processes in an aquifer system.</title>
        <authorList>
            <person name="Anantharaman K."/>
            <person name="Brown C.T."/>
            <person name="Hug L.A."/>
            <person name="Sharon I."/>
            <person name="Castelle C.J."/>
            <person name="Probst A.J."/>
            <person name="Thomas B.C."/>
            <person name="Singh A."/>
            <person name="Wilkins M.J."/>
            <person name="Karaoz U."/>
            <person name="Brodie E.L."/>
            <person name="Williams K.H."/>
            <person name="Hubbard S.S."/>
            <person name="Banfield J.F."/>
        </authorList>
    </citation>
    <scope>NUCLEOTIDE SEQUENCE [LARGE SCALE GENOMIC DNA]</scope>
</reference>
<dbReference type="AlphaFoldDB" id="A0A1F7UMD5"/>
<evidence type="ECO:0000256" key="1">
    <source>
        <dbReference type="SAM" id="MobiDB-lite"/>
    </source>
</evidence>
<dbReference type="SUPFAM" id="SSF54593">
    <property type="entry name" value="Glyoxalase/Bleomycin resistance protein/Dihydroxybiphenyl dioxygenase"/>
    <property type="match status" value="1"/>
</dbReference>
<evidence type="ECO:0000313" key="3">
    <source>
        <dbReference type="Proteomes" id="UP000176604"/>
    </source>
</evidence>
<sequence length="454" mass="51667">MHASKLKKIERKGDKKNSPFFEEFLSRIYDRRESSGLHDLLGPMRAVLVQVQTGDALSYLAELYLMTPYRFHAGYANKTHRIYILRNHPVIASEHSERGNPPTPHRNKIASSASPSRNDTRAHTYLPDYIVLEPLSHSYRDRFSSLNSIYPKSEAKLNAKYMGEIYRVNNLNETQKILEGQQFRFLNISTINNHFLCHPSFAFTKISYYTGNIVGYTESDLKDYGALELGTPFTLDAEARKTLEKADAVQKHFGLHNLIHGIDHLATRVLANEREDAILEFLSLSNYYFWGAYTIEDMNSSTNICRNPDIKTELHSPAKVFTANNVPYYANSIVGLPSPTEDFVRNYGKRMHHIAYEVEDGATEDGTKYIDFLVDKLIAADVHFLEQVIGECRDFPDLKQIFSKSSHYSTLVTEYVQRCEGFDGFFTKSNVAYLTHAAGQDEALNPVAPGPVHD</sequence>
<dbReference type="STRING" id="1802397.A3J43_02055"/>
<comment type="caution">
    <text evidence="2">The sequence shown here is derived from an EMBL/GenBank/DDBJ whole genome shotgun (WGS) entry which is preliminary data.</text>
</comment>
<dbReference type="InterPro" id="IPR029068">
    <property type="entry name" value="Glyas_Bleomycin-R_OHBP_Dase"/>
</dbReference>
<accession>A0A1F7UMD5</accession>
<organism evidence="2 3">
    <name type="scientific">Candidatus Uhrbacteria bacterium RIFCSPHIGHO2_12_FULL_54_23</name>
    <dbReference type="NCBI Taxonomy" id="1802397"/>
    <lineage>
        <taxon>Bacteria</taxon>
        <taxon>Candidatus Uhriibacteriota</taxon>
    </lineage>
</organism>
<proteinExistence type="predicted"/>
<dbReference type="Proteomes" id="UP000176604">
    <property type="component" value="Unassembled WGS sequence"/>
</dbReference>
<feature type="region of interest" description="Disordered" evidence="1">
    <location>
        <begin position="94"/>
        <end position="121"/>
    </location>
</feature>
<evidence type="ECO:0000313" key="2">
    <source>
        <dbReference type="EMBL" id="OGL79453.1"/>
    </source>
</evidence>
<name>A0A1F7UMD5_9BACT</name>